<dbReference type="Proteomes" id="UP000077245">
    <property type="component" value="Unassembled WGS sequence"/>
</dbReference>
<keyword evidence="4 6" id="KW-0862">Zinc</keyword>
<feature type="domain" description="Alcohol dehydrogenase-like N-terminal" evidence="8">
    <location>
        <begin position="18"/>
        <end position="125"/>
    </location>
</feature>
<proteinExistence type="inferred from homology"/>
<dbReference type="PROSITE" id="PS00059">
    <property type="entry name" value="ADH_ZINC"/>
    <property type="match status" value="1"/>
</dbReference>
<dbReference type="Gene3D" id="3.90.180.10">
    <property type="entry name" value="Medium-chain alcohol dehydrogenases, catalytic domain"/>
    <property type="match status" value="1"/>
</dbReference>
<dbReference type="PANTHER" id="PTHR42813:SF4">
    <property type="entry name" value="NADP-DEPENDENT ISOPROPANOL DEHYDROGENASE"/>
    <property type="match status" value="1"/>
</dbReference>
<evidence type="ECO:0000259" key="8">
    <source>
        <dbReference type="Pfam" id="PF08240"/>
    </source>
</evidence>
<dbReference type="GO" id="GO:0044281">
    <property type="term" value="P:small molecule metabolic process"/>
    <property type="evidence" value="ECO:0007669"/>
    <property type="project" value="UniProtKB-ARBA"/>
</dbReference>
<comment type="caution">
    <text evidence="9">The sequence shown here is derived from an EMBL/GenBank/DDBJ whole genome shotgun (WGS) entry which is preliminary data.</text>
</comment>
<evidence type="ECO:0000256" key="4">
    <source>
        <dbReference type="ARBA" id="ARBA00022833"/>
    </source>
</evidence>
<dbReference type="PATRIC" id="fig|49547.3.peg.210"/>
<name>A0A166DMC8_9EURY</name>
<keyword evidence="10" id="KW-1185">Reference proteome</keyword>
<evidence type="ECO:0000259" key="7">
    <source>
        <dbReference type="Pfam" id="PF00107"/>
    </source>
</evidence>
<evidence type="ECO:0000256" key="5">
    <source>
        <dbReference type="ARBA" id="ARBA00023002"/>
    </source>
</evidence>
<dbReference type="InterPro" id="IPR036291">
    <property type="entry name" value="NAD(P)-bd_dom_sf"/>
</dbReference>
<protein>
    <submittedName>
        <fullName evidence="9">NADP-dependent isopropanol dehydrogenase</fullName>
        <ecNumber evidence="9">1.1.1.80</ecNumber>
    </submittedName>
</protein>
<reference evidence="9 10" key="1">
    <citation type="submission" date="2016-04" db="EMBL/GenBank/DDBJ databases">
        <title>Genome sequence of Methanobrevibacter curvatus DSM 11111.</title>
        <authorList>
            <person name="Poehlein A."/>
            <person name="Seedorf H."/>
            <person name="Daniel R."/>
        </authorList>
    </citation>
    <scope>NUCLEOTIDE SEQUENCE [LARGE SCALE GENOMIC DNA]</scope>
    <source>
        <strain evidence="9 10">DSM 11111</strain>
    </source>
</reference>
<organism evidence="9 10">
    <name type="scientific">Methanobrevibacter curvatus</name>
    <dbReference type="NCBI Taxonomy" id="49547"/>
    <lineage>
        <taxon>Archaea</taxon>
        <taxon>Methanobacteriati</taxon>
        <taxon>Methanobacteriota</taxon>
        <taxon>Methanomada group</taxon>
        <taxon>Methanobacteria</taxon>
        <taxon>Methanobacteriales</taxon>
        <taxon>Methanobacteriaceae</taxon>
        <taxon>Methanobrevibacter</taxon>
    </lineage>
</organism>
<evidence type="ECO:0000256" key="3">
    <source>
        <dbReference type="ARBA" id="ARBA00022723"/>
    </source>
</evidence>
<dbReference type="Pfam" id="PF08240">
    <property type="entry name" value="ADH_N"/>
    <property type="match status" value="1"/>
</dbReference>
<dbReference type="CDD" id="cd08285">
    <property type="entry name" value="NADP_ADH"/>
    <property type="match status" value="1"/>
</dbReference>
<comment type="similarity">
    <text evidence="2 6">Belongs to the zinc-containing alcohol dehydrogenase family.</text>
</comment>
<dbReference type="Pfam" id="PF00107">
    <property type="entry name" value="ADH_zinc_N"/>
    <property type="match status" value="1"/>
</dbReference>
<gene>
    <name evidence="9" type="primary">adh</name>
    <name evidence="9" type="ORF">MBCUR_01980</name>
</gene>
<evidence type="ECO:0000256" key="6">
    <source>
        <dbReference type="RuleBase" id="RU361277"/>
    </source>
</evidence>
<dbReference type="STRING" id="49547.MBCUR_01980"/>
<keyword evidence="5 9" id="KW-0560">Oxidoreductase</keyword>
<dbReference type="AlphaFoldDB" id="A0A166DMC8"/>
<dbReference type="InterPro" id="IPR013154">
    <property type="entry name" value="ADH-like_N"/>
</dbReference>
<evidence type="ECO:0000256" key="2">
    <source>
        <dbReference type="ARBA" id="ARBA00008072"/>
    </source>
</evidence>
<dbReference type="GO" id="GO:0030554">
    <property type="term" value="F:adenyl nucleotide binding"/>
    <property type="evidence" value="ECO:0007669"/>
    <property type="project" value="UniProtKB-ARBA"/>
</dbReference>
<feature type="domain" description="Alcohol dehydrogenase-like C-terminal" evidence="7">
    <location>
        <begin position="172"/>
        <end position="272"/>
    </location>
</feature>
<dbReference type="InterPro" id="IPR013149">
    <property type="entry name" value="ADH-like_C"/>
</dbReference>
<dbReference type="SUPFAM" id="SSF51735">
    <property type="entry name" value="NAD(P)-binding Rossmann-fold domains"/>
    <property type="match status" value="1"/>
</dbReference>
<dbReference type="InterPro" id="IPR011032">
    <property type="entry name" value="GroES-like_sf"/>
</dbReference>
<dbReference type="EMBL" id="LWMV01000027">
    <property type="protein sequence ID" value="KZX15753.1"/>
    <property type="molecule type" value="Genomic_DNA"/>
</dbReference>
<keyword evidence="3 6" id="KW-0479">Metal-binding</keyword>
<dbReference type="PANTHER" id="PTHR42813">
    <property type="entry name" value="ZINC-TYPE ALCOHOL DEHYDROGENASE-LIKE"/>
    <property type="match status" value="1"/>
</dbReference>
<evidence type="ECO:0000256" key="1">
    <source>
        <dbReference type="ARBA" id="ARBA00001947"/>
    </source>
</evidence>
<dbReference type="GO" id="GO:0050009">
    <property type="term" value="F:isopropanol dehydrogenase (NADP+) activity"/>
    <property type="evidence" value="ECO:0007669"/>
    <property type="project" value="UniProtKB-EC"/>
</dbReference>
<dbReference type="EC" id="1.1.1.80" evidence="9"/>
<dbReference type="GO" id="GO:0043168">
    <property type="term" value="F:anion binding"/>
    <property type="evidence" value="ECO:0007669"/>
    <property type="project" value="UniProtKB-ARBA"/>
</dbReference>
<sequence>MKKIGEIGWVEKDIPSIGPQDALLKPLAIAPCTSDVHTVWEGAIGERHDLILGHEAVGEVVEVGNLVKNIKVGDRVLVPAITPDWGSDAAQRGFSSQTGAPLGGWKYSNYKDGSMAEYFTCNEADFNLAILPENISPADGVMLVDMWSTGFMGAENANIPLGGSVAVLGIGAVGLSAILGAKLQGAGRIFAVGTRPVSVEVAKEYGATDIISYKDGDTGDQIKEATDGEGVDAVIVAGGGSDILIDAVKSARAGSVVSNINYFGEGENIPIPRTPWGFGMADIDIHTGLCPGGRTRMEQLANIVTYGRGDPSKLITHRFDALEDLEEALLLMKDKPRNLIKPVVILGD</sequence>
<dbReference type="GO" id="GO:0008270">
    <property type="term" value="F:zinc ion binding"/>
    <property type="evidence" value="ECO:0007669"/>
    <property type="project" value="InterPro"/>
</dbReference>
<dbReference type="SUPFAM" id="SSF50129">
    <property type="entry name" value="GroES-like"/>
    <property type="match status" value="1"/>
</dbReference>
<evidence type="ECO:0000313" key="9">
    <source>
        <dbReference type="EMBL" id="KZX15753.1"/>
    </source>
</evidence>
<evidence type="ECO:0000313" key="10">
    <source>
        <dbReference type="Proteomes" id="UP000077245"/>
    </source>
</evidence>
<dbReference type="Gene3D" id="3.40.50.720">
    <property type="entry name" value="NAD(P)-binding Rossmann-like Domain"/>
    <property type="match status" value="1"/>
</dbReference>
<comment type="cofactor">
    <cofactor evidence="1 6">
        <name>Zn(2+)</name>
        <dbReference type="ChEBI" id="CHEBI:29105"/>
    </cofactor>
</comment>
<dbReference type="InterPro" id="IPR002328">
    <property type="entry name" value="ADH_Zn_CS"/>
</dbReference>
<accession>A0A166DMC8</accession>